<feature type="region of interest" description="Disordered" evidence="1">
    <location>
        <begin position="990"/>
        <end position="1030"/>
    </location>
</feature>
<keyword evidence="3" id="KW-0732">Signal</keyword>
<dbReference type="PANTHER" id="PTHR38121:SF2">
    <property type="entry name" value="ACYLTRANSFERASE 3 DOMAIN-CONTAINING PROTEIN"/>
    <property type="match status" value="1"/>
</dbReference>
<accession>A0A9P4QWK3</accession>
<feature type="compositionally biased region" description="Polar residues" evidence="1">
    <location>
        <begin position="492"/>
        <end position="513"/>
    </location>
</feature>
<comment type="caution">
    <text evidence="5">The sequence shown here is derived from an EMBL/GenBank/DDBJ whole genome shotgun (WGS) entry which is preliminary data.</text>
</comment>
<feature type="transmembrane region" description="Helical" evidence="2">
    <location>
        <begin position="341"/>
        <end position="361"/>
    </location>
</feature>
<feature type="domain" description="GH16" evidence="4">
    <location>
        <begin position="51"/>
        <end position="288"/>
    </location>
</feature>
<sequence>MFFLQSFIFLLTTSLLASADVVRKDGDNCSCGFYDANTKELFTESIIVYFNETDTLPNDFEVEDYENLYEKTWNDIYRQGAKPENVQIVNDSLQLWVSPSTPHHLVDGGSIRTKRRDIHRGSFRTFIKSPMQNYSGSAISMKWKFNETEVTELSVMNTNKWEKAWVGTFVNNEHQDRAFGVNYTTALNETAANRNYTVLGGTQENGTYNPWEYTEYRIDWTEDFINFYMGGNLTRSVKHKENSAMPSVPSAMYFKHWSTGNRFSMKGPPKKPSPANIAWIRMFFNSSSMTDEAREDFDDRCPLTAACSMNDISLRGTTPYSELSTQRWKQGGQQDIVRMPALWISVVCISFSTLLIVHALIKRAPWRKHPKPSGHGHAPTPAPTSNEQNANGSNPFADPANPFAASEYHLSTTAGTPASTRPPSSHYSYKGDDDLTIERADRTPGSSLYGGSTTGGPSRANSFRFDSRGTTPRILSPSASQHFPATEEFQLRNLSNPNARSTTNFSRHPSETTLAVPPTPGLPNPNDKITMETVTESAMPAPRMRPQPPPARTRVDYLAGLVAMCSLLVTVMHFGLSYVPAIVMPGAPQHHRGEYWVQQIVAPFFLNQMWLGVFFTTSVRFLVMGYLKKGNLVEVAKAAVRRTPRLMIPVTSIALGEYFLVDIGATSYLKYIPSITWSTWPYVARFETIGHFISEILELIYLIPTGVPQITFNYCTGVLWTIAVQLQGTWIVLLGAIVVYEVKTPWKRMAYYAFAILNHWYAQSWGSYLWFGLLLTDLDITFKYKKWLYDRPQAYYPYITCCWFIVALGFSANVIPNFVDFNFSTVEHDIHPDPTTGEAMWNTERAGYPPYYTPRLNGLMFAVGMQMIVEVSGAVQWVLSRKFFLLLFPHIFTIYLIHGIVFWSWGSWLMIFLAARGVGYSVNVVVVGLSSYAVLFALLPIVTPIIEALGKDITALVWMSATEKSPPRRRTLFPFPDDIFAKREKGDLEAVPPVYSSGKSSGRSSPSEKGKMRDEVKEVSQYDYRDAPKV</sequence>
<feature type="transmembrane region" description="Helical" evidence="2">
    <location>
        <begin position="859"/>
        <end position="879"/>
    </location>
</feature>
<keyword evidence="2" id="KW-1133">Transmembrane helix</keyword>
<dbReference type="SUPFAM" id="SSF49899">
    <property type="entry name" value="Concanavalin A-like lectins/glucanases"/>
    <property type="match status" value="1"/>
</dbReference>
<gene>
    <name evidence="5" type="ORF">EJ04DRAFT_514014</name>
</gene>
<dbReference type="EMBL" id="ML996180">
    <property type="protein sequence ID" value="KAF2732266.1"/>
    <property type="molecule type" value="Genomic_DNA"/>
</dbReference>
<dbReference type="PROSITE" id="PS51762">
    <property type="entry name" value="GH16_2"/>
    <property type="match status" value="1"/>
</dbReference>
<dbReference type="GO" id="GO:0005975">
    <property type="term" value="P:carbohydrate metabolic process"/>
    <property type="evidence" value="ECO:0007669"/>
    <property type="project" value="InterPro"/>
</dbReference>
<feature type="compositionally biased region" description="Low complexity" evidence="1">
    <location>
        <begin position="996"/>
        <end position="1005"/>
    </location>
</feature>
<feature type="compositionally biased region" description="Basic and acidic residues" evidence="1">
    <location>
        <begin position="1006"/>
        <end position="1030"/>
    </location>
</feature>
<organism evidence="5 6">
    <name type="scientific">Polyplosphaeria fusca</name>
    <dbReference type="NCBI Taxonomy" id="682080"/>
    <lineage>
        <taxon>Eukaryota</taxon>
        <taxon>Fungi</taxon>
        <taxon>Dikarya</taxon>
        <taxon>Ascomycota</taxon>
        <taxon>Pezizomycotina</taxon>
        <taxon>Dothideomycetes</taxon>
        <taxon>Pleosporomycetidae</taxon>
        <taxon>Pleosporales</taxon>
        <taxon>Tetraplosphaeriaceae</taxon>
        <taxon>Polyplosphaeria</taxon>
    </lineage>
</organism>
<evidence type="ECO:0000259" key="4">
    <source>
        <dbReference type="PROSITE" id="PS51762"/>
    </source>
</evidence>
<dbReference type="AlphaFoldDB" id="A0A9P4QWK3"/>
<feature type="transmembrane region" description="Helical" evidence="2">
    <location>
        <begin position="891"/>
        <end position="914"/>
    </location>
</feature>
<dbReference type="Pfam" id="PF00722">
    <property type="entry name" value="Glyco_hydro_16"/>
    <property type="match status" value="1"/>
</dbReference>
<feature type="transmembrane region" description="Helical" evidence="2">
    <location>
        <begin position="648"/>
        <end position="669"/>
    </location>
</feature>
<protein>
    <recommendedName>
        <fullName evidence="4">GH16 domain-containing protein</fullName>
    </recommendedName>
</protein>
<feature type="compositionally biased region" description="Polar residues" evidence="1">
    <location>
        <begin position="409"/>
        <end position="427"/>
    </location>
</feature>
<dbReference type="PANTHER" id="PTHR38121">
    <property type="entry name" value="GH16 DOMAIN-CONTAINING PROTEIN"/>
    <property type="match status" value="1"/>
</dbReference>
<feature type="compositionally biased region" description="Basic and acidic residues" evidence="1">
    <location>
        <begin position="429"/>
        <end position="442"/>
    </location>
</feature>
<dbReference type="InterPro" id="IPR000757">
    <property type="entry name" value="Beta-glucanase-like"/>
</dbReference>
<feature type="compositionally biased region" description="Low complexity" evidence="1">
    <location>
        <begin position="394"/>
        <end position="405"/>
    </location>
</feature>
<feature type="chain" id="PRO_5040215593" description="GH16 domain-containing protein" evidence="3">
    <location>
        <begin position="20"/>
        <end position="1030"/>
    </location>
</feature>
<evidence type="ECO:0000256" key="2">
    <source>
        <dbReference type="SAM" id="Phobius"/>
    </source>
</evidence>
<feature type="transmembrane region" description="Helical" evidence="2">
    <location>
        <begin position="555"/>
        <end position="576"/>
    </location>
</feature>
<feature type="transmembrane region" description="Helical" evidence="2">
    <location>
        <begin position="609"/>
        <end position="627"/>
    </location>
</feature>
<dbReference type="InterPro" id="IPR013320">
    <property type="entry name" value="ConA-like_dom_sf"/>
</dbReference>
<feature type="region of interest" description="Disordered" evidence="1">
    <location>
        <begin position="367"/>
        <end position="527"/>
    </location>
</feature>
<evidence type="ECO:0000256" key="3">
    <source>
        <dbReference type="SAM" id="SignalP"/>
    </source>
</evidence>
<name>A0A9P4QWK3_9PLEO</name>
<feature type="signal peptide" evidence="3">
    <location>
        <begin position="1"/>
        <end position="19"/>
    </location>
</feature>
<evidence type="ECO:0000256" key="1">
    <source>
        <dbReference type="SAM" id="MobiDB-lite"/>
    </source>
</evidence>
<feature type="compositionally biased region" description="Low complexity" evidence="1">
    <location>
        <begin position="443"/>
        <end position="458"/>
    </location>
</feature>
<keyword evidence="2" id="KW-0812">Transmembrane</keyword>
<keyword evidence="2" id="KW-0472">Membrane</keyword>
<feature type="compositionally biased region" description="Polar residues" evidence="1">
    <location>
        <begin position="383"/>
        <end position="393"/>
    </location>
</feature>
<feature type="transmembrane region" description="Helical" evidence="2">
    <location>
        <begin position="794"/>
        <end position="815"/>
    </location>
</feature>
<feature type="transmembrane region" description="Helical" evidence="2">
    <location>
        <begin position="760"/>
        <end position="782"/>
    </location>
</feature>
<keyword evidence="6" id="KW-1185">Reference proteome</keyword>
<dbReference type="CDD" id="cd00413">
    <property type="entry name" value="Glyco_hydrolase_16"/>
    <property type="match status" value="1"/>
</dbReference>
<dbReference type="Proteomes" id="UP000799444">
    <property type="component" value="Unassembled WGS sequence"/>
</dbReference>
<feature type="transmembrane region" description="Helical" evidence="2">
    <location>
        <begin position="920"/>
        <end position="942"/>
    </location>
</feature>
<evidence type="ECO:0000313" key="5">
    <source>
        <dbReference type="EMBL" id="KAF2732266.1"/>
    </source>
</evidence>
<feature type="transmembrane region" description="Helical" evidence="2">
    <location>
        <begin position="719"/>
        <end position="740"/>
    </location>
</feature>
<evidence type="ECO:0000313" key="6">
    <source>
        <dbReference type="Proteomes" id="UP000799444"/>
    </source>
</evidence>
<dbReference type="Gene3D" id="2.60.120.200">
    <property type="match status" value="1"/>
</dbReference>
<proteinExistence type="predicted"/>
<reference evidence="5" key="1">
    <citation type="journal article" date="2020" name="Stud. Mycol.">
        <title>101 Dothideomycetes genomes: a test case for predicting lifestyles and emergence of pathogens.</title>
        <authorList>
            <person name="Haridas S."/>
            <person name="Albert R."/>
            <person name="Binder M."/>
            <person name="Bloem J."/>
            <person name="Labutti K."/>
            <person name="Salamov A."/>
            <person name="Andreopoulos B."/>
            <person name="Baker S."/>
            <person name="Barry K."/>
            <person name="Bills G."/>
            <person name="Bluhm B."/>
            <person name="Cannon C."/>
            <person name="Castanera R."/>
            <person name="Culley D."/>
            <person name="Daum C."/>
            <person name="Ezra D."/>
            <person name="Gonzalez J."/>
            <person name="Henrissat B."/>
            <person name="Kuo A."/>
            <person name="Liang C."/>
            <person name="Lipzen A."/>
            <person name="Lutzoni F."/>
            <person name="Magnuson J."/>
            <person name="Mondo S."/>
            <person name="Nolan M."/>
            <person name="Ohm R."/>
            <person name="Pangilinan J."/>
            <person name="Park H.-J."/>
            <person name="Ramirez L."/>
            <person name="Alfaro M."/>
            <person name="Sun H."/>
            <person name="Tritt A."/>
            <person name="Yoshinaga Y."/>
            <person name="Zwiers L.-H."/>
            <person name="Turgeon B."/>
            <person name="Goodwin S."/>
            <person name="Spatafora J."/>
            <person name="Crous P."/>
            <person name="Grigoriev I."/>
        </authorList>
    </citation>
    <scope>NUCLEOTIDE SEQUENCE</scope>
    <source>
        <strain evidence="5">CBS 125425</strain>
    </source>
</reference>
<dbReference type="GO" id="GO:0004553">
    <property type="term" value="F:hydrolase activity, hydrolyzing O-glycosyl compounds"/>
    <property type="evidence" value="ECO:0007669"/>
    <property type="project" value="InterPro"/>
</dbReference>
<dbReference type="OrthoDB" id="25131at2759"/>